<dbReference type="InterPro" id="IPR012317">
    <property type="entry name" value="Poly(ADP-ribose)pol_cat_dom"/>
</dbReference>
<gene>
    <name evidence="4" type="ORF">D9756_003564</name>
</gene>
<dbReference type="SUPFAM" id="SSF56399">
    <property type="entry name" value="ADP-ribosylation"/>
    <property type="match status" value="1"/>
</dbReference>
<evidence type="ECO:0000259" key="3">
    <source>
        <dbReference type="Pfam" id="PF00644"/>
    </source>
</evidence>
<evidence type="ECO:0000256" key="2">
    <source>
        <dbReference type="SAM" id="SignalP"/>
    </source>
</evidence>
<dbReference type="PANTHER" id="PTHR31681:SF3">
    <property type="entry name" value="OS04G0690100 PROTEIN"/>
    <property type="match status" value="1"/>
</dbReference>
<evidence type="ECO:0000313" key="5">
    <source>
        <dbReference type="Proteomes" id="UP000559027"/>
    </source>
</evidence>
<feature type="signal peptide" evidence="2">
    <location>
        <begin position="1"/>
        <end position="18"/>
    </location>
</feature>
<comment type="caution">
    <text evidence="4">The sequence shown here is derived from an EMBL/GenBank/DDBJ whole genome shotgun (WGS) entry which is preliminary data.</text>
</comment>
<dbReference type="AlphaFoldDB" id="A0A8H5G725"/>
<organism evidence="4 5">
    <name type="scientific">Leucocoprinus leucothites</name>
    <dbReference type="NCBI Taxonomy" id="201217"/>
    <lineage>
        <taxon>Eukaryota</taxon>
        <taxon>Fungi</taxon>
        <taxon>Dikarya</taxon>
        <taxon>Basidiomycota</taxon>
        <taxon>Agaricomycotina</taxon>
        <taxon>Agaricomycetes</taxon>
        <taxon>Agaricomycetidae</taxon>
        <taxon>Agaricales</taxon>
        <taxon>Agaricineae</taxon>
        <taxon>Agaricaceae</taxon>
        <taxon>Leucocoprinus</taxon>
    </lineage>
</organism>
<dbReference type="PANTHER" id="PTHR31681">
    <property type="entry name" value="C2H2-LIKE ZINC FINGER PROTEIN"/>
    <property type="match status" value="1"/>
</dbReference>
<accession>A0A8H5G725</accession>
<dbReference type="Pfam" id="PF00644">
    <property type="entry name" value="PARP"/>
    <property type="match status" value="1"/>
</dbReference>
<feature type="compositionally biased region" description="Low complexity" evidence="1">
    <location>
        <begin position="40"/>
        <end position="51"/>
    </location>
</feature>
<feature type="domain" description="PARP catalytic" evidence="3">
    <location>
        <begin position="315"/>
        <end position="450"/>
    </location>
</feature>
<feature type="region of interest" description="Disordered" evidence="1">
    <location>
        <begin position="27"/>
        <end position="63"/>
    </location>
</feature>
<keyword evidence="2" id="KW-0732">Signal</keyword>
<feature type="chain" id="PRO_5034833077" description="PARP catalytic domain-containing protein" evidence="2">
    <location>
        <begin position="19"/>
        <end position="460"/>
    </location>
</feature>
<dbReference type="Proteomes" id="UP000559027">
    <property type="component" value="Unassembled WGS sequence"/>
</dbReference>
<protein>
    <recommendedName>
        <fullName evidence="3">PARP catalytic domain-containing protein</fullName>
    </recommendedName>
</protein>
<proteinExistence type="predicted"/>
<sequence>MAAHIPTVLSLLGTAASAYPTIAAKFAGSQPSQPPPPTAPQAVPVAPQQTTSNASTSAPINLPGSVPNGYSSLSSSPGNFSNTLCDYCHLRPKYTDGVKVHPYCGKTCANKDKLKNWTPAMGNQPPQMTVPGANCDFCSVRPKYFDGTKTHPFCSKACAKNANSQTHGPVRKQTLNGTTPASKAPGICQAPNCQSAVYTNANGSLGEYCSMAHKTLGETLCLMCLQAPKMKLSHFCSQACTDKVEKMGPMVLEVPIGHETFKSVADQFKTSWRHGTQCPPVRRIYKICSPASSLATYSTYKAAVEARGQFASQGRSAGNENRRWHGTRRECHLGDRGHTQLCASPTCSLCCIVKTSYDLNLFGKKTGWGRFGRGIYTSSTSSKSNDYSHNDCKSNLKAIILNKVIVGKGYKLTHDLTSLTSPPAGFDSVLAEKGGSLNYDELVVYTNDAIRPSFLVMYEP</sequence>
<dbReference type="Gene3D" id="3.90.228.10">
    <property type="match status" value="1"/>
</dbReference>
<name>A0A8H5G725_9AGAR</name>
<reference evidence="4 5" key="1">
    <citation type="journal article" date="2020" name="ISME J.">
        <title>Uncovering the hidden diversity of litter-decomposition mechanisms in mushroom-forming fungi.</title>
        <authorList>
            <person name="Floudas D."/>
            <person name="Bentzer J."/>
            <person name="Ahren D."/>
            <person name="Johansson T."/>
            <person name="Persson P."/>
            <person name="Tunlid A."/>
        </authorList>
    </citation>
    <scope>NUCLEOTIDE SEQUENCE [LARGE SCALE GENOMIC DNA]</scope>
    <source>
        <strain evidence="4 5">CBS 146.42</strain>
    </source>
</reference>
<keyword evidence="5" id="KW-1185">Reference proteome</keyword>
<evidence type="ECO:0000313" key="4">
    <source>
        <dbReference type="EMBL" id="KAF5359460.1"/>
    </source>
</evidence>
<evidence type="ECO:0000256" key="1">
    <source>
        <dbReference type="SAM" id="MobiDB-lite"/>
    </source>
</evidence>
<dbReference type="GO" id="GO:0003950">
    <property type="term" value="F:NAD+ poly-ADP-ribosyltransferase activity"/>
    <property type="evidence" value="ECO:0007669"/>
    <property type="project" value="InterPro"/>
</dbReference>
<dbReference type="OrthoDB" id="9514740at2759"/>
<dbReference type="EMBL" id="JAACJO010000004">
    <property type="protein sequence ID" value="KAF5359460.1"/>
    <property type="molecule type" value="Genomic_DNA"/>
</dbReference>